<keyword evidence="9" id="KW-0325">Glycoprotein</keyword>
<dbReference type="SUPFAM" id="SSF49785">
    <property type="entry name" value="Galactose-binding domain-like"/>
    <property type="match status" value="2"/>
</dbReference>
<dbReference type="Proteomes" id="UP001055439">
    <property type="component" value="Chromosome 10"/>
</dbReference>
<dbReference type="OrthoDB" id="1657402at2759"/>
<evidence type="ECO:0000313" key="18">
    <source>
        <dbReference type="Proteomes" id="UP001055439"/>
    </source>
</evidence>
<evidence type="ECO:0000256" key="2">
    <source>
        <dbReference type="ARBA" id="ARBA00004271"/>
    </source>
</evidence>
<dbReference type="GO" id="GO:0048046">
    <property type="term" value="C:apoplast"/>
    <property type="evidence" value="ECO:0007669"/>
    <property type="project" value="UniProtKB-SubCell"/>
</dbReference>
<dbReference type="InterPro" id="IPR001944">
    <property type="entry name" value="Glycoside_Hdrlase_35"/>
</dbReference>
<feature type="domain" description="Beta-galactosidase galactose-binding" evidence="16">
    <location>
        <begin position="675"/>
        <end position="741"/>
    </location>
</feature>
<gene>
    <name evidence="17" type="ORF">MUK42_05042</name>
</gene>
<dbReference type="GO" id="GO:0030246">
    <property type="term" value="F:carbohydrate binding"/>
    <property type="evidence" value="ECO:0007669"/>
    <property type="project" value="InterPro"/>
</dbReference>
<keyword evidence="10 11" id="KW-0326">Glycosidase</keyword>
<protein>
    <recommendedName>
        <fullName evidence="4 11">Beta-galactosidase</fullName>
        <ecNumber evidence="4 11">3.2.1.23</ecNumber>
    </recommendedName>
</protein>
<evidence type="ECO:0000259" key="13">
    <source>
        <dbReference type="Pfam" id="PF01301"/>
    </source>
</evidence>
<evidence type="ECO:0000256" key="12">
    <source>
        <dbReference type="RuleBase" id="RU003679"/>
    </source>
</evidence>
<comment type="similarity">
    <text evidence="3 12">Belongs to the glycosyl hydrolase 35 family.</text>
</comment>
<evidence type="ECO:0000256" key="8">
    <source>
        <dbReference type="ARBA" id="ARBA00022801"/>
    </source>
</evidence>
<keyword evidence="8 11" id="KW-0378">Hydrolase</keyword>
<evidence type="ECO:0000259" key="15">
    <source>
        <dbReference type="Pfam" id="PF17834"/>
    </source>
</evidence>
<feature type="domain" description="Beta-galactosidase beta-sandwich" evidence="15">
    <location>
        <begin position="424"/>
        <end position="480"/>
    </location>
</feature>
<evidence type="ECO:0000313" key="17">
    <source>
        <dbReference type="EMBL" id="URD82861.1"/>
    </source>
</evidence>
<dbReference type="Pfam" id="PF02140">
    <property type="entry name" value="SUEL_Lectin"/>
    <property type="match status" value="1"/>
</dbReference>
<feature type="domain" description="Glycoside hydrolase 35 catalytic" evidence="13">
    <location>
        <begin position="113"/>
        <end position="400"/>
    </location>
</feature>
<evidence type="ECO:0000259" key="14">
    <source>
        <dbReference type="Pfam" id="PF02140"/>
    </source>
</evidence>
<dbReference type="GO" id="GO:0004565">
    <property type="term" value="F:beta-galactosidase activity"/>
    <property type="evidence" value="ECO:0007669"/>
    <property type="project" value="UniProtKB-EC"/>
</dbReference>
<dbReference type="FunFam" id="3.20.20.80:FF:000006">
    <property type="entry name" value="Beta-galactosidase"/>
    <property type="match status" value="1"/>
</dbReference>
<dbReference type="FunFam" id="2.60.120.260:FF:000050">
    <property type="entry name" value="Beta-galactosidase"/>
    <property type="match status" value="1"/>
</dbReference>
<dbReference type="Pfam" id="PF01301">
    <property type="entry name" value="Glyco_hydro_35"/>
    <property type="match status" value="1"/>
</dbReference>
<dbReference type="EMBL" id="CP097503">
    <property type="protein sequence ID" value="URD82861.1"/>
    <property type="molecule type" value="Genomic_DNA"/>
</dbReference>
<dbReference type="InterPro" id="IPR000922">
    <property type="entry name" value="Lectin_gal-bd_dom"/>
</dbReference>
<dbReference type="SUPFAM" id="SSF51445">
    <property type="entry name" value="(Trans)glycosidases"/>
    <property type="match status" value="1"/>
</dbReference>
<dbReference type="CDD" id="cd22842">
    <property type="entry name" value="Gal_Rha_Lectin_BGal"/>
    <property type="match status" value="1"/>
</dbReference>
<evidence type="ECO:0000256" key="1">
    <source>
        <dbReference type="ARBA" id="ARBA00001412"/>
    </source>
</evidence>
<evidence type="ECO:0000256" key="11">
    <source>
        <dbReference type="RuleBase" id="RU000675"/>
    </source>
</evidence>
<keyword evidence="18" id="KW-1185">Reference proteome</keyword>
<dbReference type="AlphaFoldDB" id="A0A9E7JJ84"/>
<evidence type="ECO:0000256" key="10">
    <source>
        <dbReference type="ARBA" id="ARBA00023295"/>
    </source>
</evidence>
<dbReference type="InterPro" id="IPR017853">
    <property type="entry name" value="GH"/>
</dbReference>
<dbReference type="Gene3D" id="2.60.120.260">
    <property type="entry name" value="Galactose-binding domain-like"/>
    <property type="match status" value="2"/>
</dbReference>
<evidence type="ECO:0000259" key="16">
    <source>
        <dbReference type="Pfam" id="PF21467"/>
    </source>
</evidence>
<dbReference type="Gene3D" id="2.60.120.740">
    <property type="match status" value="1"/>
</dbReference>
<dbReference type="Pfam" id="PF17834">
    <property type="entry name" value="GHD"/>
    <property type="match status" value="1"/>
</dbReference>
<dbReference type="Gene3D" id="3.20.20.80">
    <property type="entry name" value="Glycosidases"/>
    <property type="match status" value="1"/>
</dbReference>
<keyword evidence="5" id="KW-0052">Apoplast</keyword>
<dbReference type="PANTHER" id="PTHR23421">
    <property type="entry name" value="BETA-GALACTOSIDASE RELATED"/>
    <property type="match status" value="1"/>
</dbReference>
<evidence type="ECO:0000256" key="7">
    <source>
        <dbReference type="ARBA" id="ARBA00022729"/>
    </source>
</evidence>
<evidence type="ECO:0000256" key="6">
    <source>
        <dbReference type="ARBA" id="ARBA00022525"/>
    </source>
</evidence>
<organism evidence="17 18">
    <name type="scientific">Musa troglodytarum</name>
    <name type="common">fe'i banana</name>
    <dbReference type="NCBI Taxonomy" id="320322"/>
    <lineage>
        <taxon>Eukaryota</taxon>
        <taxon>Viridiplantae</taxon>
        <taxon>Streptophyta</taxon>
        <taxon>Embryophyta</taxon>
        <taxon>Tracheophyta</taxon>
        <taxon>Spermatophyta</taxon>
        <taxon>Magnoliopsida</taxon>
        <taxon>Liliopsida</taxon>
        <taxon>Zingiberales</taxon>
        <taxon>Musaceae</taxon>
        <taxon>Musa</taxon>
    </lineage>
</organism>
<keyword evidence="7" id="KW-0732">Signal</keyword>
<evidence type="ECO:0000256" key="9">
    <source>
        <dbReference type="ARBA" id="ARBA00023180"/>
    </source>
</evidence>
<comment type="subcellular location">
    <subcellularLocation>
        <location evidence="2">Secreted</location>
        <location evidence="2">Extracellular space</location>
        <location evidence="2">Apoplast</location>
    </subcellularLocation>
</comment>
<dbReference type="Pfam" id="PF21467">
    <property type="entry name" value="BetaGal_gal-bd"/>
    <property type="match status" value="1"/>
</dbReference>
<name>A0A9E7JJ84_9LILI</name>
<dbReference type="GO" id="GO:0005975">
    <property type="term" value="P:carbohydrate metabolic process"/>
    <property type="evidence" value="ECO:0007669"/>
    <property type="project" value="InterPro"/>
</dbReference>
<dbReference type="PROSITE" id="PS01182">
    <property type="entry name" value="GLYCOSYL_HYDROL_F35"/>
    <property type="match status" value="1"/>
</dbReference>
<evidence type="ECO:0000256" key="4">
    <source>
        <dbReference type="ARBA" id="ARBA00012756"/>
    </source>
</evidence>
<keyword evidence="6" id="KW-0964">Secreted</keyword>
<dbReference type="InterPro" id="IPR048913">
    <property type="entry name" value="BetaGal_gal-bd"/>
</dbReference>
<dbReference type="InterPro" id="IPR043159">
    <property type="entry name" value="Lectin_gal-bd_sf"/>
</dbReference>
<accession>A0A9E7JJ84</accession>
<sequence length="867" mass="95999">MATFKGMAKWTFSIPAVILRRESSIHLLERGGDGFEGGACGGVMGVNGSERRGRDLRWKGSDNKRNTKVALLRFHSLPSKHARGTVPSSPPSSICIGVKFCSRRCMLGSSTVHEWPYLIAKAKEGGLDVIQTYVFWNVHEPSQEQASPIHVLIVEYSQYNFRGRFDLVSFIKEVQARGLYVSLRIEGFRSGYMMFQASSFALTMKLSRQFHMQKYVTKIVDMMESERLFASQGGPIIIAQIENEYENVEAAFAERGPSYVRWAASMAVGLRTGVPWMMCKQSDAPDPVINTCNGMKCGETFLGPNSPKKPTLWTENWTQRFQAYGEDPRPRSAEDIAFAVALFIAKKNGSFVNYYMYHGGTNLGKSASSYVTTSYYDQAPLDEYGLIWLPTWGHLRELHAVIKLCQEALLWGRYTCYSLAKLQEAHLFRTNSGKCAAFLVNYDKALAANLHFLDAIYELPAKSISILPDCKKTAFNTAKVSARYGERTAEPVQYLNQSQLWEASAEESTIVGKASLVAEGLLEQMSTTKDVTDYLWYTTSYDHSQQDGQITLHVDSLAHVLHVFVNDELLGTVHGNHDGELPVFEKPIPLEGGQNNISLLSVMVGLPDSGAYLEKRFAGIQHVRIQGTGNLSRDLTHELWRYQVGLRGEKVLIYTEEGSKQAVWNPVVSHANKPLMWYKTRFDAPQGTDPVALNLTNMGKGEVWINGESIGRYWASFKAPSGKPSQSLYHVPRSFLKPSNNLLVLLEEMGGDPRSITVDTISVARVCGHVAESYYPSVFSGSKHPYVRLGCQRGRSISSIGFASFGTPVGNCGSHAMGGCHSVASRAVAEKACLGKEKCSIPVSTSRFRGDPCPGIAKSLLVVAECS</sequence>
<dbReference type="PRINTS" id="PR00742">
    <property type="entry name" value="GLHYDRLASE35"/>
</dbReference>
<evidence type="ECO:0000256" key="5">
    <source>
        <dbReference type="ARBA" id="ARBA00022523"/>
    </source>
</evidence>
<dbReference type="FunFam" id="2.60.120.260:FF:000142">
    <property type="entry name" value="Beta-galactosidase"/>
    <property type="match status" value="1"/>
</dbReference>
<proteinExistence type="inferred from homology"/>
<reference evidence="17" key="1">
    <citation type="submission" date="2022-05" db="EMBL/GenBank/DDBJ databases">
        <title>The Musa troglodytarum L. genome provides insights into the mechanism of non-climacteric behaviour and enrichment of carotenoids.</title>
        <authorList>
            <person name="Wang J."/>
        </authorList>
    </citation>
    <scope>NUCLEOTIDE SEQUENCE</scope>
    <source>
        <tissue evidence="17">Leaf</tissue>
    </source>
</reference>
<evidence type="ECO:0000256" key="3">
    <source>
        <dbReference type="ARBA" id="ARBA00009809"/>
    </source>
</evidence>
<dbReference type="EC" id="3.2.1.23" evidence="4 11"/>
<comment type="catalytic activity">
    <reaction evidence="1 11">
        <text>Hydrolysis of terminal non-reducing beta-D-galactose residues in beta-D-galactosides.</text>
        <dbReference type="EC" id="3.2.1.23"/>
    </reaction>
</comment>
<dbReference type="InterPro" id="IPR008979">
    <property type="entry name" value="Galactose-bd-like_sf"/>
</dbReference>
<dbReference type="InterPro" id="IPR031330">
    <property type="entry name" value="Gly_Hdrlase_35_cat"/>
</dbReference>
<dbReference type="InterPro" id="IPR019801">
    <property type="entry name" value="Glyco_hydro_35_CS"/>
</dbReference>
<feature type="domain" description="SUEL-type lectin" evidence="14">
    <location>
        <begin position="789"/>
        <end position="866"/>
    </location>
</feature>
<dbReference type="InterPro" id="IPR041392">
    <property type="entry name" value="GHD"/>
</dbReference>